<keyword evidence="1" id="KW-0732">Signal</keyword>
<protein>
    <submittedName>
        <fullName evidence="2">Oidioi.mRNA.OKI2018_I69.PAR.g9094.t1.cds</fullName>
    </submittedName>
</protein>
<name>A0ABN7RIY0_OIKDI</name>
<dbReference type="Proteomes" id="UP001158576">
    <property type="component" value="Chromosome PAR"/>
</dbReference>
<keyword evidence="3" id="KW-1185">Reference proteome</keyword>
<organism evidence="2 3">
    <name type="scientific">Oikopleura dioica</name>
    <name type="common">Tunicate</name>
    <dbReference type="NCBI Taxonomy" id="34765"/>
    <lineage>
        <taxon>Eukaryota</taxon>
        <taxon>Metazoa</taxon>
        <taxon>Chordata</taxon>
        <taxon>Tunicata</taxon>
        <taxon>Appendicularia</taxon>
        <taxon>Copelata</taxon>
        <taxon>Oikopleuridae</taxon>
        <taxon>Oikopleura</taxon>
    </lineage>
</organism>
<sequence length="408" mass="45362">MNTLLVFFSILISYCNCNVSPVGVQYLENIWSDEMMDKIREVFRESTITDMAADDIPASQFDNIGESLPLDPNGRCPAEYTVNKQGTRCVFIGRIDVATEYVKTGGISRQRKSIEGLYSAANPFISKVQNGARREELAEIMAKSPVSGALENTCQEGILRNVVMTMLIMLPGQTVPVHYDIPLFSDLPKANAPAWLQVAYALSGLNKDREIRQVQTITYLTGNASNSNQGGDFVYWLEGPQGPMESFPVVANSAIVTDGVHVAHAVKVWQPESGHSAPKLNKDDQNEIRYIGDSKWQIFINGVGEKVYEESELRMSFISRYICFRDQEEENSYTFQSGQKNATSVLEEMSEALETDLVTGENRKTARDTILTNYLQYPATGGLNYCVLPELVPGTAGSVLKFIFSYIC</sequence>
<evidence type="ECO:0000256" key="1">
    <source>
        <dbReference type="SAM" id="SignalP"/>
    </source>
</evidence>
<accession>A0ABN7RIY0</accession>
<evidence type="ECO:0000313" key="3">
    <source>
        <dbReference type="Proteomes" id="UP001158576"/>
    </source>
</evidence>
<proteinExistence type="predicted"/>
<gene>
    <name evidence="2" type="ORF">OKIOD_LOCUS652</name>
</gene>
<feature type="signal peptide" evidence="1">
    <location>
        <begin position="1"/>
        <end position="17"/>
    </location>
</feature>
<dbReference type="EMBL" id="OU015568">
    <property type="protein sequence ID" value="CAG5078814.1"/>
    <property type="molecule type" value="Genomic_DNA"/>
</dbReference>
<reference evidence="2 3" key="1">
    <citation type="submission" date="2021-04" db="EMBL/GenBank/DDBJ databases">
        <authorList>
            <person name="Bliznina A."/>
        </authorList>
    </citation>
    <scope>NUCLEOTIDE SEQUENCE [LARGE SCALE GENOMIC DNA]</scope>
</reference>
<evidence type="ECO:0000313" key="2">
    <source>
        <dbReference type="EMBL" id="CAG5078814.1"/>
    </source>
</evidence>
<feature type="chain" id="PRO_5046180742" evidence="1">
    <location>
        <begin position="18"/>
        <end position="408"/>
    </location>
</feature>